<protein>
    <submittedName>
        <fullName evidence="1">Uncharacterized protein</fullName>
    </submittedName>
</protein>
<evidence type="ECO:0000313" key="2">
    <source>
        <dbReference type="Proteomes" id="UP000638648"/>
    </source>
</evidence>
<comment type="caution">
    <text evidence="1">The sequence shown here is derived from an EMBL/GenBank/DDBJ whole genome shotgun (WGS) entry which is preliminary data.</text>
</comment>
<organism evidence="1 2">
    <name type="scientific">Actinopolymorpha pittospori</name>
    <dbReference type="NCBI Taxonomy" id="648752"/>
    <lineage>
        <taxon>Bacteria</taxon>
        <taxon>Bacillati</taxon>
        <taxon>Actinomycetota</taxon>
        <taxon>Actinomycetes</taxon>
        <taxon>Propionibacteriales</taxon>
        <taxon>Actinopolymorphaceae</taxon>
        <taxon>Actinopolymorpha</taxon>
    </lineage>
</organism>
<name>A0A927RDZ9_9ACTN</name>
<keyword evidence="2" id="KW-1185">Reference proteome</keyword>
<sequence length="69" mass="7628">MEDRADRRALGDRSEVHHCDIIGDVGDHTQVVGDEHDRHAGFVPELAQQFKDLCLRRHVQGGGGLVGDQ</sequence>
<dbReference type="Proteomes" id="UP000638648">
    <property type="component" value="Unassembled WGS sequence"/>
</dbReference>
<dbReference type="EMBL" id="JADBEM010000001">
    <property type="protein sequence ID" value="MBE1608670.1"/>
    <property type="molecule type" value="Genomic_DNA"/>
</dbReference>
<dbReference type="AlphaFoldDB" id="A0A927RDZ9"/>
<accession>A0A927RDZ9</accession>
<gene>
    <name evidence="1" type="ORF">HEB94_005518</name>
</gene>
<reference evidence="1" key="1">
    <citation type="submission" date="2020-10" db="EMBL/GenBank/DDBJ databases">
        <title>Sequencing the genomes of 1000 actinobacteria strains.</title>
        <authorList>
            <person name="Klenk H.-P."/>
        </authorList>
    </citation>
    <scope>NUCLEOTIDE SEQUENCE</scope>
    <source>
        <strain evidence="1">DSM 45354</strain>
    </source>
</reference>
<evidence type="ECO:0000313" key="1">
    <source>
        <dbReference type="EMBL" id="MBE1608670.1"/>
    </source>
</evidence>
<dbReference type="AntiFam" id="ANF00095">
    <property type="entry name" value="Shadow ORF (opposite ABC transporters)"/>
</dbReference>
<proteinExistence type="predicted"/>